<dbReference type="Proteomes" id="UP001501565">
    <property type="component" value="Unassembled WGS sequence"/>
</dbReference>
<accession>A0ABP7MPM0</accession>
<evidence type="ECO:0000256" key="1">
    <source>
        <dbReference type="SAM" id="SignalP"/>
    </source>
</evidence>
<keyword evidence="4" id="KW-1185">Reference proteome</keyword>
<evidence type="ECO:0000313" key="3">
    <source>
        <dbReference type="EMBL" id="GAA3925955.1"/>
    </source>
</evidence>
<comment type="caution">
    <text evidence="3">The sequence shown here is derived from an EMBL/GenBank/DDBJ whole genome shotgun (WGS) entry which is preliminary data.</text>
</comment>
<name>A0ABP7MPM0_9GAMM</name>
<feature type="signal peptide" evidence="1">
    <location>
        <begin position="1"/>
        <end position="26"/>
    </location>
</feature>
<protein>
    <submittedName>
        <fullName evidence="3">DUF4399 domain-containing protein</fullName>
    </submittedName>
</protein>
<feature type="domain" description="DUF4399" evidence="2">
    <location>
        <begin position="52"/>
        <end position="141"/>
    </location>
</feature>
<reference evidence="4" key="1">
    <citation type="journal article" date="2019" name="Int. J. Syst. Evol. Microbiol.">
        <title>The Global Catalogue of Microorganisms (GCM) 10K type strain sequencing project: providing services to taxonomists for standard genome sequencing and annotation.</title>
        <authorList>
            <consortium name="The Broad Institute Genomics Platform"/>
            <consortium name="The Broad Institute Genome Sequencing Center for Infectious Disease"/>
            <person name="Wu L."/>
            <person name="Ma J."/>
        </authorList>
    </citation>
    <scope>NUCLEOTIDE SEQUENCE [LARGE SCALE GENOMIC DNA]</scope>
    <source>
        <strain evidence="4">JCM 17551</strain>
    </source>
</reference>
<dbReference type="InterPro" id="IPR025512">
    <property type="entry name" value="DUF4399"/>
</dbReference>
<dbReference type="RefSeq" id="WP_344798615.1">
    <property type="nucleotide sequence ID" value="NZ_BAABBN010000007.1"/>
</dbReference>
<feature type="chain" id="PRO_5046455927" evidence="1">
    <location>
        <begin position="27"/>
        <end position="141"/>
    </location>
</feature>
<keyword evidence="1" id="KW-0732">Signal</keyword>
<sequence length="141" mass="14916">MKTYSKYLAGVVLACTLGAYSHITVATESPEGAQVYIISPNNGETVPSTFTVKFGLQGMGIAPAGIDKAKTGHHHLLVNAKSLPPFDQPMGSDVKHFGGGQTETTLTLPPGNHKLQLILGDKNHIPHNPPVVSEVVKVIVK</sequence>
<proteinExistence type="predicted"/>
<dbReference type="EMBL" id="BAABBN010000007">
    <property type="protein sequence ID" value="GAA3925955.1"/>
    <property type="molecule type" value="Genomic_DNA"/>
</dbReference>
<dbReference type="Pfam" id="PF14347">
    <property type="entry name" value="DUF4399"/>
    <property type="match status" value="1"/>
</dbReference>
<gene>
    <name evidence="3" type="ORF">GCM10022277_22550</name>
</gene>
<evidence type="ECO:0000313" key="4">
    <source>
        <dbReference type="Proteomes" id="UP001501565"/>
    </source>
</evidence>
<evidence type="ECO:0000259" key="2">
    <source>
        <dbReference type="Pfam" id="PF14347"/>
    </source>
</evidence>
<organism evidence="3 4">
    <name type="scientific">Litoribacillus peritrichatus</name>
    <dbReference type="NCBI Taxonomy" id="718191"/>
    <lineage>
        <taxon>Bacteria</taxon>
        <taxon>Pseudomonadati</taxon>
        <taxon>Pseudomonadota</taxon>
        <taxon>Gammaproteobacteria</taxon>
        <taxon>Oceanospirillales</taxon>
        <taxon>Oceanospirillaceae</taxon>
        <taxon>Litoribacillus</taxon>
    </lineage>
</organism>